<evidence type="ECO:0000313" key="3">
    <source>
        <dbReference type="Proteomes" id="UP001232148"/>
    </source>
</evidence>
<protein>
    <submittedName>
        <fullName evidence="2">Uncharacterized protein</fullName>
    </submittedName>
</protein>
<organism evidence="2 3">
    <name type="scientific">Colletotrichum zoysiae</name>
    <dbReference type="NCBI Taxonomy" id="1216348"/>
    <lineage>
        <taxon>Eukaryota</taxon>
        <taxon>Fungi</taxon>
        <taxon>Dikarya</taxon>
        <taxon>Ascomycota</taxon>
        <taxon>Pezizomycotina</taxon>
        <taxon>Sordariomycetes</taxon>
        <taxon>Hypocreomycetidae</taxon>
        <taxon>Glomerellales</taxon>
        <taxon>Glomerellaceae</taxon>
        <taxon>Colletotrichum</taxon>
        <taxon>Colletotrichum graminicola species complex</taxon>
    </lineage>
</organism>
<dbReference type="EMBL" id="MU842878">
    <property type="protein sequence ID" value="KAK2028468.1"/>
    <property type="molecule type" value="Genomic_DNA"/>
</dbReference>
<dbReference type="Proteomes" id="UP001232148">
    <property type="component" value="Unassembled WGS sequence"/>
</dbReference>
<proteinExistence type="predicted"/>
<name>A0AAD9M4S1_9PEZI</name>
<feature type="region of interest" description="Disordered" evidence="1">
    <location>
        <begin position="86"/>
        <end position="116"/>
    </location>
</feature>
<comment type="caution">
    <text evidence="2">The sequence shown here is derived from an EMBL/GenBank/DDBJ whole genome shotgun (WGS) entry which is preliminary data.</text>
</comment>
<accession>A0AAD9M4S1</accession>
<reference evidence="2" key="1">
    <citation type="submission" date="2021-06" db="EMBL/GenBank/DDBJ databases">
        <title>Comparative genomics, transcriptomics and evolutionary studies reveal genomic signatures of adaptation to plant cell wall in hemibiotrophic fungi.</title>
        <authorList>
            <consortium name="DOE Joint Genome Institute"/>
            <person name="Baroncelli R."/>
            <person name="Diaz J.F."/>
            <person name="Benocci T."/>
            <person name="Peng M."/>
            <person name="Battaglia E."/>
            <person name="Haridas S."/>
            <person name="Andreopoulos W."/>
            <person name="Labutti K."/>
            <person name="Pangilinan J."/>
            <person name="Floch G.L."/>
            <person name="Makela M.R."/>
            <person name="Henrissat B."/>
            <person name="Grigoriev I.V."/>
            <person name="Crouch J.A."/>
            <person name="De Vries R.P."/>
            <person name="Sukno S.A."/>
            <person name="Thon M.R."/>
        </authorList>
    </citation>
    <scope>NUCLEOTIDE SEQUENCE</scope>
    <source>
        <strain evidence="2">MAFF235873</strain>
    </source>
</reference>
<sequence>MWECQLLGACKIVFTGRSCPDILAIIVVAMPILRQHLAAVFPTYSFLQMKICCPAMISILFHTISVRIMSYFSSLFEWRHGIHSSRRSSKSSHSQPSNRQSTGFSTSTDSSGRKSNYSCEQEIAGRYVDKRKLQQLLKDEFGNEYQLQRITTGYLLMAG</sequence>
<dbReference type="AlphaFoldDB" id="A0AAD9M4S1"/>
<evidence type="ECO:0000256" key="1">
    <source>
        <dbReference type="SAM" id="MobiDB-lite"/>
    </source>
</evidence>
<feature type="compositionally biased region" description="Low complexity" evidence="1">
    <location>
        <begin position="91"/>
        <end position="110"/>
    </location>
</feature>
<evidence type="ECO:0000313" key="2">
    <source>
        <dbReference type="EMBL" id="KAK2028468.1"/>
    </source>
</evidence>
<keyword evidence="3" id="KW-1185">Reference proteome</keyword>
<gene>
    <name evidence="2" type="ORF">LX32DRAFT_653153</name>
</gene>